<reference evidence="1 2" key="1">
    <citation type="submission" date="2018-06" db="EMBL/GenBank/DDBJ databases">
        <authorList>
            <person name="Strepis N."/>
        </authorList>
    </citation>
    <scope>NUCLEOTIDE SEQUENCE [LARGE SCALE GENOMIC DNA]</scope>
    <source>
        <strain evidence="1">LUCI</strain>
    </source>
</reference>
<dbReference type="Proteomes" id="UP000277811">
    <property type="component" value="Unassembled WGS sequence"/>
</dbReference>
<organism evidence="1 2">
    <name type="scientific">Lucifera butyrica</name>
    <dbReference type="NCBI Taxonomy" id="1351585"/>
    <lineage>
        <taxon>Bacteria</taxon>
        <taxon>Bacillati</taxon>
        <taxon>Bacillota</taxon>
        <taxon>Negativicutes</taxon>
        <taxon>Veillonellales</taxon>
        <taxon>Veillonellaceae</taxon>
        <taxon>Lucifera</taxon>
    </lineage>
</organism>
<dbReference type="SUPFAM" id="SSF53448">
    <property type="entry name" value="Nucleotide-diphospho-sugar transferases"/>
    <property type="match status" value="1"/>
</dbReference>
<evidence type="ECO:0000313" key="1">
    <source>
        <dbReference type="EMBL" id="VBB09419.1"/>
    </source>
</evidence>
<dbReference type="AlphaFoldDB" id="A0A498RDL7"/>
<keyword evidence="2" id="KW-1185">Reference proteome</keyword>
<proteinExistence type="predicted"/>
<evidence type="ECO:0000313" key="2">
    <source>
        <dbReference type="Proteomes" id="UP000277811"/>
    </source>
</evidence>
<dbReference type="InterPro" id="IPR029044">
    <property type="entry name" value="Nucleotide-diphossugar_trans"/>
</dbReference>
<dbReference type="RefSeq" id="WP_122630204.1">
    <property type="nucleotide sequence ID" value="NZ_UPPP01000116.1"/>
</dbReference>
<dbReference type="OrthoDB" id="396512at2"/>
<gene>
    <name evidence="1" type="ORF">LUCI_4709</name>
</gene>
<accession>A0A498RDL7</accession>
<keyword evidence="1" id="KW-0808">Transferase</keyword>
<dbReference type="GO" id="GO:0016740">
    <property type="term" value="F:transferase activity"/>
    <property type="evidence" value="ECO:0007669"/>
    <property type="project" value="UniProtKB-KW"/>
</dbReference>
<dbReference type="Gene3D" id="3.90.550.10">
    <property type="entry name" value="Spore Coat Polysaccharide Biosynthesis Protein SpsA, Chain A"/>
    <property type="match status" value="1"/>
</dbReference>
<name>A0A498RDL7_9FIRM</name>
<sequence>MFFSYAVSIVLLSLAMYGLWCLGREFWQWSVSPRSSSGWSISFLLVIHNLENHIESILRTLMADIEYRDITADIVIVDRGSTDLTPLLLDRLAGEFPQITVYYLPEAAKPVADALPLCRGSVVHVFDLVNRLKSEEFTAAANSLLRQY</sequence>
<protein>
    <submittedName>
        <fullName evidence="1">Nucleotide-diphospho-sugar transferases</fullName>
    </submittedName>
</protein>
<dbReference type="EMBL" id="UPPP01000116">
    <property type="protein sequence ID" value="VBB09419.1"/>
    <property type="molecule type" value="Genomic_DNA"/>
</dbReference>